<gene>
    <name evidence="2" type="ORF">QQF64_010091</name>
</gene>
<accession>A0ABR3M6H2</accession>
<protein>
    <submittedName>
        <fullName evidence="2">Uncharacterized protein</fullName>
    </submittedName>
</protein>
<proteinExistence type="predicted"/>
<feature type="compositionally biased region" description="Basic residues" evidence="1">
    <location>
        <begin position="138"/>
        <end position="153"/>
    </location>
</feature>
<evidence type="ECO:0000313" key="3">
    <source>
        <dbReference type="Proteomes" id="UP001558613"/>
    </source>
</evidence>
<dbReference type="Proteomes" id="UP001558613">
    <property type="component" value="Unassembled WGS sequence"/>
</dbReference>
<comment type="caution">
    <text evidence="2">The sequence shown here is derived from an EMBL/GenBank/DDBJ whole genome shotgun (WGS) entry which is preliminary data.</text>
</comment>
<feature type="region of interest" description="Disordered" evidence="1">
    <location>
        <begin position="122"/>
        <end position="159"/>
    </location>
</feature>
<keyword evidence="3" id="KW-1185">Reference proteome</keyword>
<evidence type="ECO:0000313" key="2">
    <source>
        <dbReference type="EMBL" id="KAL1259514.1"/>
    </source>
</evidence>
<dbReference type="EMBL" id="JAYMGO010000016">
    <property type="protein sequence ID" value="KAL1259514.1"/>
    <property type="molecule type" value="Genomic_DNA"/>
</dbReference>
<name>A0ABR3M6H2_9TELE</name>
<sequence>MLLTLSHTAWRLKRLCLFCKSQQHYLSQCSKITECSPDQSRPEEKYSLMVFTAPLLTLTKHTYPLKRLWPCYHHVSDCPLLRGTLESVLSSLRNTERVKVYEAEIQKLLDSGMTSGYHQNASRLNRYQKTPHINISLKTKKKKKKNKKKKSRRMNPTTFEPTKMEFCLNPIEGSIDDP</sequence>
<feature type="compositionally biased region" description="Polar residues" evidence="1">
    <location>
        <begin position="122"/>
        <end position="137"/>
    </location>
</feature>
<organism evidence="2 3">
    <name type="scientific">Cirrhinus molitorella</name>
    <name type="common">mud carp</name>
    <dbReference type="NCBI Taxonomy" id="172907"/>
    <lineage>
        <taxon>Eukaryota</taxon>
        <taxon>Metazoa</taxon>
        <taxon>Chordata</taxon>
        <taxon>Craniata</taxon>
        <taxon>Vertebrata</taxon>
        <taxon>Euteleostomi</taxon>
        <taxon>Actinopterygii</taxon>
        <taxon>Neopterygii</taxon>
        <taxon>Teleostei</taxon>
        <taxon>Ostariophysi</taxon>
        <taxon>Cypriniformes</taxon>
        <taxon>Cyprinidae</taxon>
        <taxon>Labeoninae</taxon>
        <taxon>Labeonini</taxon>
        <taxon>Cirrhinus</taxon>
    </lineage>
</organism>
<reference evidence="2 3" key="1">
    <citation type="submission" date="2023-09" db="EMBL/GenBank/DDBJ databases">
        <authorList>
            <person name="Wang M."/>
        </authorList>
    </citation>
    <scope>NUCLEOTIDE SEQUENCE [LARGE SCALE GENOMIC DNA]</scope>
    <source>
        <strain evidence="2">GT-2023</strain>
        <tissue evidence="2">Liver</tissue>
    </source>
</reference>
<evidence type="ECO:0000256" key="1">
    <source>
        <dbReference type="SAM" id="MobiDB-lite"/>
    </source>
</evidence>